<gene>
    <name evidence="1" type="ORF">SAMN04489841_1485</name>
</gene>
<dbReference type="Proteomes" id="UP000199114">
    <property type="component" value="Unassembled WGS sequence"/>
</dbReference>
<evidence type="ECO:0000313" key="2">
    <source>
        <dbReference type="Proteomes" id="UP000199114"/>
    </source>
</evidence>
<accession>A0A1H9F6J6</accession>
<dbReference type="OrthoDB" id="10357at2157"/>
<dbReference type="AlphaFoldDB" id="A0A1H9F6J6"/>
<sequence length="158" mass="18406">MPTFQRSTVIDAAFETVWEFFDTVDELELLTPDWMGLCIPRAIGPDGERDPDGYFVGTEIHLETRPFDLFTATEWVVEIVERDVSEERASFVDEQVGDRGPFETWRHDHRFVDLGRETLLYDRVDYRVPGPGEVPLATPFLAAMLWYRHRRTRALLAE</sequence>
<protein>
    <submittedName>
        <fullName evidence="1">Ligand-binding SRPBCC domain-containing protein</fullName>
    </submittedName>
</protein>
<dbReference type="CDD" id="cd07820">
    <property type="entry name" value="SRPBCC_3"/>
    <property type="match status" value="1"/>
</dbReference>
<name>A0A1H9F6J6_9EURY</name>
<organism evidence="1 2">
    <name type="scientific">Natrinema salaciae</name>
    <dbReference type="NCBI Taxonomy" id="1186196"/>
    <lineage>
        <taxon>Archaea</taxon>
        <taxon>Methanobacteriati</taxon>
        <taxon>Methanobacteriota</taxon>
        <taxon>Stenosarchaea group</taxon>
        <taxon>Halobacteria</taxon>
        <taxon>Halobacteriales</taxon>
        <taxon>Natrialbaceae</taxon>
        <taxon>Natrinema</taxon>
    </lineage>
</organism>
<keyword evidence="2" id="KW-1185">Reference proteome</keyword>
<dbReference type="RefSeq" id="WP_090615646.1">
    <property type="nucleotide sequence ID" value="NZ_FOFD01000002.1"/>
</dbReference>
<dbReference type="InterPro" id="IPR023393">
    <property type="entry name" value="START-like_dom_sf"/>
</dbReference>
<dbReference type="SUPFAM" id="SSF55961">
    <property type="entry name" value="Bet v1-like"/>
    <property type="match status" value="1"/>
</dbReference>
<dbReference type="Gene3D" id="3.30.530.20">
    <property type="match status" value="1"/>
</dbReference>
<proteinExistence type="predicted"/>
<evidence type="ECO:0000313" key="1">
    <source>
        <dbReference type="EMBL" id="SEQ33552.1"/>
    </source>
</evidence>
<dbReference type="EMBL" id="FOFD01000002">
    <property type="protein sequence ID" value="SEQ33552.1"/>
    <property type="molecule type" value="Genomic_DNA"/>
</dbReference>
<reference evidence="2" key="1">
    <citation type="submission" date="2016-10" db="EMBL/GenBank/DDBJ databases">
        <authorList>
            <person name="Varghese N."/>
            <person name="Submissions S."/>
        </authorList>
    </citation>
    <scope>NUCLEOTIDE SEQUENCE [LARGE SCALE GENOMIC DNA]</scope>
    <source>
        <strain evidence="2">DSM 25055</strain>
    </source>
</reference>